<dbReference type="GO" id="GO:0003735">
    <property type="term" value="F:structural constituent of ribosome"/>
    <property type="evidence" value="ECO:0007669"/>
    <property type="project" value="InterPro"/>
</dbReference>
<gene>
    <name evidence="4 8" type="primary">rplO</name>
    <name evidence="8" type="ORF">Pan189_18870</name>
</gene>
<dbReference type="NCBIfam" id="TIGR01071">
    <property type="entry name" value="rplO_bact"/>
    <property type="match status" value="1"/>
</dbReference>
<dbReference type="HAMAP" id="MF_01341">
    <property type="entry name" value="Ribosomal_uL15"/>
    <property type="match status" value="1"/>
</dbReference>
<dbReference type="InterPro" id="IPR036227">
    <property type="entry name" value="Ribosomal_uL15/eL18_sf"/>
</dbReference>
<proteinExistence type="inferred from homology"/>
<evidence type="ECO:0000256" key="1">
    <source>
        <dbReference type="ARBA" id="ARBA00007320"/>
    </source>
</evidence>
<accession>A0A517R0S3</accession>
<dbReference type="Proteomes" id="UP000317318">
    <property type="component" value="Chromosome"/>
</dbReference>
<dbReference type="InterPro" id="IPR001196">
    <property type="entry name" value="Ribosomal_uL15_CS"/>
</dbReference>
<dbReference type="EMBL" id="CP036268">
    <property type="protein sequence ID" value="QDT37507.1"/>
    <property type="molecule type" value="Genomic_DNA"/>
</dbReference>
<evidence type="ECO:0000256" key="3">
    <source>
        <dbReference type="ARBA" id="ARBA00023274"/>
    </source>
</evidence>
<dbReference type="InterPro" id="IPR005749">
    <property type="entry name" value="Ribosomal_uL15_bac-type"/>
</dbReference>
<evidence type="ECO:0000256" key="2">
    <source>
        <dbReference type="ARBA" id="ARBA00022980"/>
    </source>
</evidence>
<dbReference type="GO" id="GO:0019843">
    <property type="term" value="F:rRNA binding"/>
    <property type="evidence" value="ECO:0007669"/>
    <property type="project" value="UniProtKB-UniRule"/>
</dbReference>
<sequence length="166" mass="18265">MILDDIHRDIKKNKKRKRIGRGPGSGHGKTSGRGHKGYFSRAGSSLKRGFAGGQTPLFMRVAKRGFSNAYFQKRITVVNVRQLNEFYEDGGVVDPESLKKKALAFGRFEIVKVLGDGELSKKLTVKAHRFSKSAEEKITKAGGTIERLEKPVDSIATPDATGESDD</sequence>
<dbReference type="PROSITE" id="PS00475">
    <property type="entry name" value="RIBOSOMAL_L15"/>
    <property type="match status" value="1"/>
</dbReference>
<comment type="similarity">
    <text evidence="1 4 5">Belongs to the universal ribosomal protein uL15 family.</text>
</comment>
<evidence type="ECO:0000256" key="5">
    <source>
        <dbReference type="RuleBase" id="RU003888"/>
    </source>
</evidence>
<keyword evidence="4" id="KW-0699">rRNA-binding</keyword>
<feature type="domain" description="Large ribosomal subunit protein uL15/eL18" evidence="7">
    <location>
        <begin position="77"/>
        <end position="146"/>
    </location>
</feature>
<keyword evidence="4" id="KW-0694">RNA-binding</keyword>
<dbReference type="PANTHER" id="PTHR12934:SF11">
    <property type="entry name" value="LARGE RIBOSOMAL SUBUNIT PROTEIN UL15M"/>
    <property type="match status" value="1"/>
</dbReference>
<dbReference type="AlphaFoldDB" id="A0A517R0S3"/>
<dbReference type="GO" id="GO:0022625">
    <property type="term" value="C:cytosolic large ribosomal subunit"/>
    <property type="evidence" value="ECO:0007669"/>
    <property type="project" value="TreeGrafter"/>
</dbReference>
<keyword evidence="9" id="KW-1185">Reference proteome</keyword>
<reference evidence="8 9" key="1">
    <citation type="submission" date="2019-02" db="EMBL/GenBank/DDBJ databases">
        <title>Deep-cultivation of Planctomycetes and their phenomic and genomic characterization uncovers novel biology.</title>
        <authorList>
            <person name="Wiegand S."/>
            <person name="Jogler M."/>
            <person name="Boedeker C."/>
            <person name="Pinto D."/>
            <person name="Vollmers J."/>
            <person name="Rivas-Marin E."/>
            <person name="Kohn T."/>
            <person name="Peeters S.H."/>
            <person name="Heuer A."/>
            <person name="Rast P."/>
            <person name="Oberbeckmann S."/>
            <person name="Bunk B."/>
            <person name="Jeske O."/>
            <person name="Meyerdierks A."/>
            <person name="Storesund J.E."/>
            <person name="Kallscheuer N."/>
            <person name="Luecker S."/>
            <person name="Lage O.M."/>
            <person name="Pohl T."/>
            <person name="Merkel B.J."/>
            <person name="Hornburger P."/>
            <person name="Mueller R.-W."/>
            <person name="Bruemmer F."/>
            <person name="Labrenz M."/>
            <person name="Spormann A.M."/>
            <person name="Op den Camp H."/>
            <person name="Overmann J."/>
            <person name="Amann R."/>
            <person name="Jetten M.S.M."/>
            <person name="Mascher T."/>
            <person name="Medema M.H."/>
            <person name="Devos D.P."/>
            <person name="Kaster A.-K."/>
            <person name="Ovreas L."/>
            <person name="Rohde M."/>
            <person name="Galperin M.Y."/>
            <person name="Jogler C."/>
        </authorList>
    </citation>
    <scope>NUCLEOTIDE SEQUENCE [LARGE SCALE GENOMIC DNA]</scope>
    <source>
        <strain evidence="8 9">Pan189</strain>
    </source>
</reference>
<feature type="region of interest" description="Disordered" evidence="6">
    <location>
        <begin position="12"/>
        <end position="38"/>
    </location>
</feature>
<keyword evidence="3 4" id="KW-0687">Ribonucleoprotein</keyword>
<protein>
    <recommendedName>
        <fullName evidence="4">Large ribosomal subunit protein uL15</fullName>
    </recommendedName>
</protein>
<comment type="function">
    <text evidence="4">Binds to the 23S rRNA.</text>
</comment>
<dbReference type="InterPro" id="IPR030878">
    <property type="entry name" value="Ribosomal_uL15"/>
</dbReference>
<dbReference type="Pfam" id="PF00828">
    <property type="entry name" value="Ribosomal_L27A"/>
    <property type="match status" value="1"/>
</dbReference>
<dbReference type="PANTHER" id="PTHR12934">
    <property type="entry name" value="50S RIBOSOMAL PROTEIN L15"/>
    <property type="match status" value="1"/>
</dbReference>
<dbReference type="InterPro" id="IPR021131">
    <property type="entry name" value="Ribosomal_uL15/eL18"/>
</dbReference>
<dbReference type="SUPFAM" id="SSF52080">
    <property type="entry name" value="Ribosomal proteins L15p and L18e"/>
    <property type="match status" value="1"/>
</dbReference>
<evidence type="ECO:0000313" key="9">
    <source>
        <dbReference type="Proteomes" id="UP000317318"/>
    </source>
</evidence>
<organism evidence="8 9">
    <name type="scientific">Stratiformator vulcanicus</name>
    <dbReference type="NCBI Taxonomy" id="2527980"/>
    <lineage>
        <taxon>Bacteria</taxon>
        <taxon>Pseudomonadati</taxon>
        <taxon>Planctomycetota</taxon>
        <taxon>Planctomycetia</taxon>
        <taxon>Planctomycetales</taxon>
        <taxon>Planctomycetaceae</taxon>
        <taxon>Stratiformator</taxon>
    </lineage>
</organism>
<dbReference type="RefSeq" id="WP_145363616.1">
    <property type="nucleotide sequence ID" value="NZ_CP036268.1"/>
</dbReference>
<dbReference type="OrthoDB" id="9810293at2"/>
<evidence type="ECO:0000256" key="6">
    <source>
        <dbReference type="SAM" id="MobiDB-lite"/>
    </source>
</evidence>
<evidence type="ECO:0000256" key="4">
    <source>
        <dbReference type="HAMAP-Rule" id="MF_01341"/>
    </source>
</evidence>
<comment type="subunit">
    <text evidence="4">Part of the 50S ribosomal subunit.</text>
</comment>
<dbReference type="Gene3D" id="3.100.10.10">
    <property type="match status" value="1"/>
</dbReference>
<dbReference type="GO" id="GO:0006412">
    <property type="term" value="P:translation"/>
    <property type="evidence" value="ECO:0007669"/>
    <property type="project" value="UniProtKB-UniRule"/>
</dbReference>
<name>A0A517R0S3_9PLAN</name>
<dbReference type="KEGG" id="svp:Pan189_18870"/>
<keyword evidence="2 4" id="KW-0689">Ribosomal protein</keyword>
<evidence type="ECO:0000313" key="8">
    <source>
        <dbReference type="EMBL" id="QDT37507.1"/>
    </source>
</evidence>
<evidence type="ECO:0000259" key="7">
    <source>
        <dbReference type="Pfam" id="PF00828"/>
    </source>
</evidence>